<organism evidence="1 2">
    <name type="scientific">Shewanella sairae</name>
    <dbReference type="NCBI Taxonomy" id="190310"/>
    <lineage>
        <taxon>Bacteria</taxon>
        <taxon>Pseudomonadati</taxon>
        <taxon>Pseudomonadota</taxon>
        <taxon>Gammaproteobacteria</taxon>
        <taxon>Alteromonadales</taxon>
        <taxon>Shewanellaceae</taxon>
        <taxon>Shewanella</taxon>
    </lineage>
</organism>
<proteinExistence type="predicted"/>
<keyword evidence="2" id="KW-1185">Reference proteome</keyword>
<dbReference type="EMBL" id="BPEY01000100">
    <property type="protein sequence ID" value="GIU50932.1"/>
    <property type="molecule type" value="Genomic_DNA"/>
</dbReference>
<reference evidence="1" key="1">
    <citation type="submission" date="2021-05" db="EMBL/GenBank/DDBJ databases">
        <title>Molecular characterization for Shewanella algae harboring chromosomal blaOXA-55-like strains isolated from clinical and environment sample.</title>
        <authorList>
            <person name="Ohama Y."/>
            <person name="Aoki K."/>
            <person name="Harada S."/>
            <person name="Moriya K."/>
            <person name="Ishii Y."/>
            <person name="Tateda K."/>
        </authorList>
    </citation>
    <scope>NUCLEOTIDE SEQUENCE</scope>
    <source>
        <strain evidence="1">JCM 11563</strain>
    </source>
</reference>
<protein>
    <recommendedName>
        <fullName evidence="3">DUF4402 domain-containing protein</fullName>
    </recommendedName>
</protein>
<evidence type="ECO:0000313" key="1">
    <source>
        <dbReference type="EMBL" id="GIU50932.1"/>
    </source>
</evidence>
<accession>A0ABQ4PR82</accession>
<dbReference type="Proteomes" id="UP000887104">
    <property type="component" value="Unassembled WGS sequence"/>
</dbReference>
<evidence type="ECO:0008006" key="3">
    <source>
        <dbReference type="Google" id="ProtNLM"/>
    </source>
</evidence>
<sequence length="139" mass="14807">MTLLFGLATALAQAHLNLIIPVSIEQTKAIELGDIYNFTHGICELTANGRQGNACSESNTSLGKLLVRGEENQRIQITVKATSNGAVAFTPILPNGKQTLSLSLSDVPTELYIGGELIVETPSSLGGMSLDYVIEVNYQ</sequence>
<comment type="caution">
    <text evidence="1">The sequence shown here is derived from an EMBL/GenBank/DDBJ whole genome shotgun (WGS) entry which is preliminary data.</text>
</comment>
<gene>
    <name evidence="1" type="ORF">TUM4438_38720</name>
</gene>
<dbReference type="RefSeq" id="WP_220782854.1">
    <property type="nucleotide sequence ID" value="NZ_BPEY01000100.1"/>
</dbReference>
<evidence type="ECO:0000313" key="2">
    <source>
        <dbReference type="Proteomes" id="UP000887104"/>
    </source>
</evidence>
<name>A0ABQ4PR82_9GAMM</name>